<feature type="region of interest" description="Disordered" evidence="2">
    <location>
        <begin position="420"/>
        <end position="480"/>
    </location>
</feature>
<dbReference type="GO" id="GO:1990498">
    <property type="term" value="C:mitotic spindle microtubule"/>
    <property type="evidence" value="ECO:0007669"/>
    <property type="project" value="TreeGrafter"/>
</dbReference>
<feature type="compositionally biased region" description="Low complexity" evidence="2">
    <location>
        <begin position="548"/>
        <end position="568"/>
    </location>
</feature>
<keyword evidence="1" id="KW-0175">Coiled coil</keyword>
<feature type="compositionally biased region" description="Polar residues" evidence="2">
    <location>
        <begin position="18"/>
        <end position="29"/>
    </location>
</feature>
<feature type="compositionally biased region" description="Acidic residues" evidence="2">
    <location>
        <begin position="706"/>
        <end position="715"/>
    </location>
</feature>
<dbReference type="EMBL" id="NRDI02000007">
    <property type="protein sequence ID" value="KAI1514649.1"/>
    <property type="molecule type" value="Genomic_DNA"/>
</dbReference>
<reference evidence="5" key="1">
    <citation type="journal article" date="2022" name="Microb. Genom.">
        <title>A global pangenome for the wheat fungal pathogen Pyrenophora tritici-repentis and prediction of effector protein structural homology.</title>
        <authorList>
            <person name="Moolhuijzen P.M."/>
            <person name="See P.T."/>
            <person name="Shi G."/>
            <person name="Powell H.R."/>
            <person name="Cockram J."/>
            <person name="Jorgensen L.N."/>
            <person name="Benslimane H."/>
            <person name="Strelkov S.E."/>
            <person name="Turner J."/>
            <person name="Liu Z."/>
            <person name="Moffat C.S."/>
        </authorList>
    </citation>
    <scope>NUCLEOTIDE SEQUENCE [LARGE SCALE GENOMIC DNA]</scope>
</reference>
<feature type="compositionally biased region" description="Polar residues" evidence="2">
    <location>
        <begin position="663"/>
        <end position="697"/>
    </location>
</feature>
<feature type="compositionally biased region" description="Acidic residues" evidence="2">
    <location>
        <begin position="755"/>
        <end position="764"/>
    </location>
</feature>
<feature type="compositionally biased region" description="Acidic residues" evidence="2">
    <location>
        <begin position="772"/>
        <end position="782"/>
    </location>
</feature>
<feature type="compositionally biased region" description="Low complexity" evidence="2">
    <location>
        <begin position="1"/>
        <end position="17"/>
    </location>
</feature>
<feature type="coiled-coil region" evidence="1">
    <location>
        <begin position="315"/>
        <end position="342"/>
    </location>
</feature>
<dbReference type="OrthoDB" id="5575722at2759"/>
<feature type="compositionally biased region" description="Polar residues" evidence="2">
    <location>
        <begin position="500"/>
        <end position="515"/>
    </location>
</feature>
<evidence type="ECO:0000313" key="5">
    <source>
        <dbReference type="Proteomes" id="UP000249757"/>
    </source>
</evidence>
<feature type="region of interest" description="Disordered" evidence="2">
    <location>
        <begin position="1"/>
        <end position="29"/>
    </location>
</feature>
<dbReference type="AlphaFoldDB" id="A0A922SWB9"/>
<protein>
    <submittedName>
        <fullName evidence="4">HAUS6-N domain containing protein</fullName>
    </submittedName>
</protein>
<name>A0A922SWB9_9PLEO</name>
<dbReference type="PANTHER" id="PTHR16151">
    <property type="entry name" value="HAUS AUGMIN-LIKE COMPLEX SUBUNIT 6"/>
    <property type="match status" value="1"/>
</dbReference>
<dbReference type="OMA" id="RVHCVEW"/>
<comment type="caution">
    <text evidence="4">The sequence shown here is derived from an EMBL/GenBank/DDBJ whole genome shotgun (WGS) entry which is preliminary data.</text>
</comment>
<evidence type="ECO:0000256" key="1">
    <source>
        <dbReference type="SAM" id="Coils"/>
    </source>
</evidence>
<proteinExistence type="predicted"/>
<feature type="compositionally biased region" description="Polar residues" evidence="2">
    <location>
        <begin position="453"/>
        <end position="470"/>
    </location>
</feature>
<evidence type="ECO:0000313" key="4">
    <source>
        <dbReference type="EMBL" id="KAI1514649.1"/>
    </source>
</evidence>
<feature type="domain" description="HAUS augmin-like complex subunit 6 N-terminal" evidence="3">
    <location>
        <begin position="45"/>
        <end position="262"/>
    </location>
</feature>
<evidence type="ECO:0000259" key="3">
    <source>
        <dbReference type="Pfam" id="PF14661"/>
    </source>
</evidence>
<feature type="region of interest" description="Disordered" evidence="2">
    <location>
        <begin position="497"/>
        <end position="568"/>
    </location>
</feature>
<dbReference type="Pfam" id="PF14661">
    <property type="entry name" value="HAUS6_N"/>
    <property type="match status" value="1"/>
</dbReference>
<dbReference type="GO" id="GO:0008017">
    <property type="term" value="F:microtubule binding"/>
    <property type="evidence" value="ECO:0007669"/>
    <property type="project" value="TreeGrafter"/>
</dbReference>
<dbReference type="PANTHER" id="PTHR16151:SF2">
    <property type="entry name" value="HAUS AUGMIN-LIKE COMPLEX SUBUNIT 6"/>
    <property type="match status" value="1"/>
</dbReference>
<feature type="region of interest" description="Disordered" evidence="2">
    <location>
        <begin position="663"/>
        <end position="798"/>
    </location>
</feature>
<dbReference type="InterPro" id="IPR026797">
    <property type="entry name" value="HAUS_6"/>
</dbReference>
<organism evidence="4 5">
    <name type="scientific">Pyrenophora tritici-repentis</name>
    <dbReference type="NCBI Taxonomy" id="45151"/>
    <lineage>
        <taxon>Eukaryota</taxon>
        <taxon>Fungi</taxon>
        <taxon>Dikarya</taxon>
        <taxon>Ascomycota</taxon>
        <taxon>Pezizomycotina</taxon>
        <taxon>Dothideomycetes</taxon>
        <taxon>Pleosporomycetidae</taxon>
        <taxon>Pleosporales</taxon>
        <taxon>Pleosporineae</taxon>
        <taxon>Pleosporaceae</taxon>
        <taxon>Pyrenophora</taxon>
    </lineage>
</organism>
<dbReference type="InterPro" id="IPR028163">
    <property type="entry name" value="HAUS_6_N"/>
</dbReference>
<evidence type="ECO:0000256" key="2">
    <source>
        <dbReference type="SAM" id="MobiDB-lite"/>
    </source>
</evidence>
<dbReference type="GO" id="GO:0070652">
    <property type="term" value="C:HAUS complex"/>
    <property type="evidence" value="ECO:0007669"/>
    <property type="project" value="InterPro"/>
</dbReference>
<gene>
    <name evidence="4" type="ORF">Ptr86124_005972</name>
</gene>
<keyword evidence="5" id="KW-1185">Reference proteome</keyword>
<dbReference type="Proteomes" id="UP000249757">
    <property type="component" value="Unassembled WGS sequence"/>
</dbReference>
<feature type="region of interest" description="Disordered" evidence="2">
    <location>
        <begin position="623"/>
        <end position="650"/>
    </location>
</feature>
<dbReference type="GO" id="GO:0051225">
    <property type="term" value="P:spindle assembly"/>
    <property type="evidence" value="ECO:0007669"/>
    <property type="project" value="InterPro"/>
</dbReference>
<accession>A0A922SWB9</accession>
<sequence>MSRPTSTTSTATTATSSGHSRTMSVKTVTKPQPVNSISVSDIKIFVTNLRLLDFDLRQDWPGITVQTFSGKNADQRQRIGGTEWALFRLFEIWDPNETAQKLQPFFPPLEPLQSLNLRAALYRCLNELKKNGLLGRESVLRKTMLDECKGEKFYEIIAIFSNAVLKKVIAAREQGLEDVAVARRLATAPMLSADQQRSLLPLAIAHKAALQNVLRQKEEKRRRYMEFQNLLDNKAVDINSRIHKCKETPRAKRPAVPPKEAEAVKKQLKDNWIGNQKWLHVMLHGDGVHAEDAFLNGRFDKVWHMVEKGSKLEDVAAEAGLLENLQSRVQEQQKRLQTWKNFHEELRGEGTEKSASVNGKAGTAIKEFKFKDHSQYQLPSLKETIDVKSKRPAMRTRYRDILSEMEDELENASKVKANPISTIIPRRRVSPKKAPPPVPNRSKKPALPESFPASPTSSAVPPKPQLQSRQHSFDNVPVLPRPSRQVPVVVTPIDSDATLIPSTAPTSDTVESSVGTPHEASPVSRSIPPTSDPIDETLISETTEETQQEASPEPVPAVSSSYSSQPSIPTFDPPVLDAEEALADQIINSIGEATPSPVKKPQPRMSLSLMERTRMTMARTNSYEAVPESPDLPLPSTMGPPSLPEDTDRQATLLERTRLSMLATQQSNHPRPDQANNQTRKTSRSSLFPVNQFGTTPRTRRSMENLGDDDDDDADNIERTPTEQLFSDEVDYDRVFKSRPRIATSPVWTPGKEPDGDDDDDDVDGVTGIDLGDVDQDDDEDGFTQNWMDSPSRGKGRV</sequence>